<feature type="active site" evidence="3">
    <location>
        <position position="248"/>
    </location>
</feature>
<keyword evidence="2 4" id="KW-0560">Oxidoreductase</keyword>
<dbReference type="PANTHER" id="PTHR42991:SF1">
    <property type="entry name" value="ALDEHYDE DEHYDROGENASE"/>
    <property type="match status" value="1"/>
</dbReference>
<gene>
    <name evidence="6" type="ORF">ABUE31_01600</name>
</gene>
<proteinExistence type="inferred from homology"/>
<reference evidence="6 7" key="1">
    <citation type="submission" date="2024-06" db="EMBL/GenBank/DDBJ databases">
        <authorList>
            <person name="Tuo L."/>
        </authorList>
    </citation>
    <scope>NUCLEOTIDE SEQUENCE [LARGE SCALE GENOMIC DNA]</scope>
    <source>
        <strain evidence="6 7">ZMM04-5</strain>
    </source>
</reference>
<dbReference type="InterPro" id="IPR029510">
    <property type="entry name" value="Ald_DH_CS_GLU"/>
</dbReference>
<organism evidence="6 7">
    <name type="scientific">Mesorhizobium marinum</name>
    <dbReference type="NCBI Taxonomy" id="3228790"/>
    <lineage>
        <taxon>Bacteria</taxon>
        <taxon>Pseudomonadati</taxon>
        <taxon>Pseudomonadota</taxon>
        <taxon>Alphaproteobacteria</taxon>
        <taxon>Hyphomicrobiales</taxon>
        <taxon>Phyllobacteriaceae</taxon>
        <taxon>Mesorhizobium</taxon>
    </lineage>
</organism>
<dbReference type="PANTHER" id="PTHR42991">
    <property type="entry name" value="ALDEHYDE DEHYDROGENASE"/>
    <property type="match status" value="1"/>
</dbReference>
<dbReference type="InterPro" id="IPR016162">
    <property type="entry name" value="Ald_DH_N"/>
</dbReference>
<dbReference type="Gene3D" id="3.40.605.10">
    <property type="entry name" value="Aldehyde Dehydrogenase, Chain A, domain 1"/>
    <property type="match status" value="1"/>
</dbReference>
<dbReference type="RefSeq" id="WP_367721717.1">
    <property type="nucleotide sequence ID" value="NZ_JBFOCH010000006.1"/>
</dbReference>
<evidence type="ECO:0000313" key="6">
    <source>
        <dbReference type="EMBL" id="MEW9804677.1"/>
    </source>
</evidence>
<evidence type="ECO:0000256" key="1">
    <source>
        <dbReference type="ARBA" id="ARBA00009986"/>
    </source>
</evidence>
<evidence type="ECO:0000256" key="3">
    <source>
        <dbReference type="PROSITE-ProRule" id="PRU10007"/>
    </source>
</evidence>
<dbReference type="PROSITE" id="PS00687">
    <property type="entry name" value="ALDEHYDE_DEHYDR_GLU"/>
    <property type="match status" value="1"/>
</dbReference>
<dbReference type="InterPro" id="IPR015590">
    <property type="entry name" value="Aldehyde_DH_dom"/>
</dbReference>
<accession>A0ABV3QUC5</accession>
<keyword evidence="7" id="KW-1185">Reference proteome</keyword>
<dbReference type="InterPro" id="IPR016161">
    <property type="entry name" value="Ald_DH/histidinol_DH"/>
</dbReference>
<comment type="similarity">
    <text evidence="1 4">Belongs to the aldehyde dehydrogenase family.</text>
</comment>
<dbReference type="Gene3D" id="3.40.309.10">
    <property type="entry name" value="Aldehyde Dehydrogenase, Chain A, domain 2"/>
    <property type="match status" value="1"/>
</dbReference>
<dbReference type="SUPFAM" id="SSF53720">
    <property type="entry name" value="ALDH-like"/>
    <property type="match status" value="1"/>
</dbReference>
<feature type="domain" description="Aldehyde dehydrogenase" evidence="5">
    <location>
        <begin position="18"/>
        <end position="469"/>
    </location>
</feature>
<dbReference type="Proteomes" id="UP001556196">
    <property type="component" value="Unassembled WGS sequence"/>
</dbReference>
<sequence>MDMLIDGSWTGASDGQVDLVLNPATNGQIDTVPRATVADVERAVAAAQRGKAAMCAMPAWQRYEILEAVARRIEENQAELGTLLCRENGKRIGETTSEVGVAARIFRGYAEEAKRIFGRSVPLNSIPGREKSLAITTREPLGVVAAIVPFNYPVELWSHKVAGGLAAGNAVITKAPEDCPLAIIEVSRYLEEAGLPPGAHQLLTGGRDVGEALVRAEGVQMIAMTGSTAAGKRILEVAAATLKKVHLELGGNDATIVCGDADIEATAAALIAGRFTSGNGQICCAVKRVLVEKPIYQKLLDAVATKTSKLKVGDPMDPSTDVGPLINLRGAERVEAQVRQAVADGAKVVTGGVRRDNFFEPTILTGIASGTAAFADETFGPVLPLIPYERFEDALALANDSPFGLQAAIFTHDLRKVMRAYEALDVGTVVVNHTTAVRVETLPFGGNKDSGNAREGIHDTLHEMSKEKTLLLHEVFGAAA</sequence>
<dbReference type="Pfam" id="PF00171">
    <property type="entry name" value="Aldedh"/>
    <property type="match status" value="1"/>
</dbReference>
<dbReference type="InterPro" id="IPR051020">
    <property type="entry name" value="ALDH-related_metabolic_enz"/>
</dbReference>
<evidence type="ECO:0000256" key="2">
    <source>
        <dbReference type="ARBA" id="ARBA00023002"/>
    </source>
</evidence>
<dbReference type="InterPro" id="IPR016163">
    <property type="entry name" value="Ald_DH_C"/>
</dbReference>
<evidence type="ECO:0000256" key="4">
    <source>
        <dbReference type="RuleBase" id="RU003345"/>
    </source>
</evidence>
<evidence type="ECO:0000259" key="5">
    <source>
        <dbReference type="Pfam" id="PF00171"/>
    </source>
</evidence>
<name>A0ABV3QUC5_9HYPH</name>
<dbReference type="EMBL" id="JBFOCI010000001">
    <property type="protein sequence ID" value="MEW9804677.1"/>
    <property type="molecule type" value="Genomic_DNA"/>
</dbReference>
<comment type="caution">
    <text evidence="6">The sequence shown here is derived from an EMBL/GenBank/DDBJ whole genome shotgun (WGS) entry which is preliminary data.</text>
</comment>
<evidence type="ECO:0000313" key="7">
    <source>
        <dbReference type="Proteomes" id="UP001556196"/>
    </source>
</evidence>
<protein>
    <submittedName>
        <fullName evidence="6">Aldehyde dehydrogenase</fullName>
    </submittedName>
</protein>